<organism evidence="1 2">
    <name type="scientific">Actinoallomurus spadix</name>
    <dbReference type="NCBI Taxonomy" id="79912"/>
    <lineage>
        <taxon>Bacteria</taxon>
        <taxon>Bacillati</taxon>
        <taxon>Actinomycetota</taxon>
        <taxon>Actinomycetes</taxon>
        <taxon>Streptosporangiales</taxon>
        <taxon>Thermomonosporaceae</taxon>
        <taxon>Actinoallomurus</taxon>
    </lineage>
</organism>
<gene>
    <name evidence="1" type="ORF">GCM10010151_72680</name>
</gene>
<comment type="caution">
    <text evidence="1">The sequence shown here is derived from an EMBL/GenBank/DDBJ whole genome shotgun (WGS) entry which is preliminary data.</text>
</comment>
<protein>
    <submittedName>
        <fullName evidence="1">Uncharacterized protein</fullName>
    </submittedName>
</protein>
<dbReference type="RefSeq" id="WP_252810406.1">
    <property type="nucleotide sequence ID" value="NZ_BAAABM010000073.1"/>
</dbReference>
<keyword evidence="2" id="KW-1185">Reference proteome</keyword>
<sequence length="101" mass="10876">MLCTYPLEHMAAVTPRVNPEPAYRIYDALAEPAGVRRPVRVGDPRVSADDLVRSDGTRFAVLVGQADAEPTVRLLVAGNGGAGDDRFTLGPYGVRVLELRT</sequence>
<proteinExistence type="predicted"/>
<name>A0ABN0XT53_9ACTN</name>
<reference evidence="2" key="1">
    <citation type="journal article" date="2019" name="Int. J. Syst. Evol. Microbiol.">
        <title>The Global Catalogue of Microorganisms (GCM) 10K type strain sequencing project: providing services to taxonomists for standard genome sequencing and annotation.</title>
        <authorList>
            <consortium name="The Broad Institute Genomics Platform"/>
            <consortium name="The Broad Institute Genome Sequencing Center for Infectious Disease"/>
            <person name="Wu L."/>
            <person name="Ma J."/>
        </authorList>
    </citation>
    <scope>NUCLEOTIDE SEQUENCE [LARGE SCALE GENOMIC DNA]</scope>
    <source>
        <strain evidence="2">JCM 3146</strain>
    </source>
</reference>
<evidence type="ECO:0000313" key="2">
    <source>
        <dbReference type="Proteomes" id="UP001501822"/>
    </source>
</evidence>
<dbReference type="EMBL" id="BAAABM010000073">
    <property type="protein sequence ID" value="GAA0372232.1"/>
    <property type="molecule type" value="Genomic_DNA"/>
</dbReference>
<evidence type="ECO:0000313" key="1">
    <source>
        <dbReference type="EMBL" id="GAA0372232.1"/>
    </source>
</evidence>
<accession>A0ABN0XT53</accession>
<dbReference type="Proteomes" id="UP001501822">
    <property type="component" value="Unassembled WGS sequence"/>
</dbReference>